<comment type="similarity">
    <text evidence="2">Belongs to the AzlC family.</text>
</comment>
<dbReference type="Proteomes" id="UP000240904">
    <property type="component" value="Unassembled WGS sequence"/>
</dbReference>
<keyword evidence="7 8" id="KW-0472">Membrane</keyword>
<dbReference type="OrthoDB" id="3177005at2"/>
<evidence type="ECO:0000256" key="1">
    <source>
        <dbReference type="ARBA" id="ARBA00004651"/>
    </source>
</evidence>
<sequence length="243" mass="26244">MQTDTINSPADASSAQEKRSLFWQGALAVTPLCIAVIPWGLLAGSFAIDIGLKPLEGQALSAIVFAGSAQLVAMGMLKVGAGLGTLLLTTLFITSRHLLYSVTMRDKISPLPLRWRLGLGFLLTDELFAICGHQSQKQFNRWYALGTGLWFYLCWNLSTLIGIVAGQYIPNIDKLGLDFAIAATFIAIVIPTIKRLSVLISVIVAMVLSVLFQWYDIDGGLMLASITAMVCGYAVEKTKGDQG</sequence>
<proteinExistence type="inferred from homology"/>
<evidence type="ECO:0000256" key="2">
    <source>
        <dbReference type="ARBA" id="ARBA00010735"/>
    </source>
</evidence>
<name>A0A2T3MWR4_9GAMM</name>
<dbReference type="GO" id="GO:0005886">
    <property type="term" value="C:plasma membrane"/>
    <property type="evidence" value="ECO:0007669"/>
    <property type="project" value="UniProtKB-SubCell"/>
</dbReference>
<evidence type="ECO:0000256" key="8">
    <source>
        <dbReference type="SAM" id="Phobius"/>
    </source>
</evidence>
<feature type="transmembrane region" description="Helical" evidence="8">
    <location>
        <begin position="60"/>
        <end position="93"/>
    </location>
</feature>
<evidence type="ECO:0000256" key="4">
    <source>
        <dbReference type="ARBA" id="ARBA00022475"/>
    </source>
</evidence>
<dbReference type="AlphaFoldDB" id="A0A2T3MWR4"/>
<evidence type="ECO:0000256" key="3">
    <source>
        <dbReference type="ARBA" id="ARBA00022448"/>
    </source>
</evidence>
<dbReference type="Pfam" id="PF03591">
    <property type="entry name" value="AzlC"/>
    <property type="match status" value="1"/>
</dbReference>
<evidence type="ECO:0000313" key="10">
    <source>
        <dbReference type="Proteomes" id="UP000240904"/>
    </source>
</evidence>
<keyword evidence="4" id="KW-1003">Cell membrane</keyword>
<keyword evidence="6 8" id="KW-1133">Transmembrane helix</keyword>
<keyword evidence="5 8" id="KW-0812">Transmembrane</keyword>
<feature type="transmembrane region" description="Helical" evidence="8">
    <location>
        <begin position="21"/>
        <end position="48"/>
    </location>
</feature>
<accession>A0A2T3MWR4</accession>
<comment type="caution">
    <text evidence="9">The sequence shown here is derived from an EMBL/GenBank/DDBJ whole genome shotgun (WGS) entry which is preliminary data.</text>
</comment>
<feature type="transmembrane region" description="Helical" evidence="8">
    <location>
        <begin position="198"/>
        <end position="215"/>
    </location>
</feature>
<feature type="transmembrane region" description="Helical" evidence="8">
    <location>
        <begin position="143"/>
        <end position="169"/>
    </location>
</feature>
<dbReference type="RefSeq" id="WP_107283870.1">
    <property type="nucleotide sequence ID" value="NZ_PYMC01000009.1"/>
</dbReference>
<dbReference type="InterPro" id="IPR011606">
    <property type="entry name" value="Brnchd-chn_aa_trnsp_permease"/>
</dbReference>
<evidence type="ECO:0000313" key="9">
    <source>
        <dbReference type="EMBL" id="PSW04341.1"/>
    </source>
</evidence>
<reference evidence="9 10" key="1">
    <citation type="submission" date="2018-03" db="EMBL/GenBank/DDBJ databases">
        <title>Whole genome sequencing of Histamine producing bacteria.</title>
        <authorList>
            <person name="Butler K."/>
        </authorList>
    </citation>
    <scope>NUCLEOTIDE SEQUENCE [LARGE SCALE GENOMIC DNA]</scope>
    <source>
        <strain evidence="9 10">DSM 16190</strain>
    </source>
</reference>
<organism evidence="9 10">
    <name type="scientific">Photobacterium lipolyticum</name>
    <dbReference type="NCBI Taxonomy" id="266810"/>
    <lineage>
        <taxon>Bacteria</taxon>
        <taxon>Pseudomonadati</taxon>
        <taxon>Pseudomonadota</taxon>
        <taxon>Gammaproteobacteria</taxon>
        <taxon>Vibrionales</taxon>
        <taxon>Vibrionaceae</taxon>
        <taxon>Photobacterium</taxon>
    </lineage>
</organism>
<evidence type="ECO:0000256" key="6">
    <source>
        <dbReference type="ARBA" id="ARBA00022989"/>
    </source>
</evidence>
<dbReference type="GO" id="GO:1903785">
    <property type="term" value="P:L-valine transmembrane transport"/>
    <property type="evidence" value="ECO:0007669"/>
    <property type="project" value="TreeGrafter"/>
</dbReference>
<feature type="transmembrane region" description="Helical" evidence="8">
    <location>
        <begin position="175"/>
        <end position="193"/>
    </location>
</feature>
<protein>
    <submittedName>
        <fullName evidence="9">Branched-chain amino acid ABC transporter permease</fullName>
    </submittedName>
</protein>
<comment type="subcellular location">
    <subcellularLocation>
        <location evidence="1">Cell membrane</location>
        <topology evidence="1">Multi-pass membrane protein</topology>
    </subcellularLocation>
</comment>
<keyword evidence="3" id="KW-0813">Transport</keyword>
<dbReference type="PANTHER" id="PTHR34979">
    <property type="entry name" value="INNER MEMBRANE PROTEIN YGAZ"/>
    <property type="match status" value="1"/>
</dbReference>
<gene>
    <name evidence="9" type="ORF">C9I89_13525</name>
</gene>
<evidence type="ECO:0000256" key="5">
    <source>
        <dbReference type="ARBA" id="ARBA00022692"/>
    </source>
</evidence>
<dbReference type="PANTHER" id="PTHR34979:SF1">
    <property type="entry name" value="INNER MEMBRANE PROTEIN YGAZ"/>
    <property type="match status" value="1"/>
</dbReference>
<dbReference type="EMBL" id="PYMC01000009">
    <property type="protein sequence ID" value="PSW04341.1"/>
    <property type="molecule type" value="Genomic_DNA"/>
</dbReference>
<keyword evidence="10" id="KW-1185">Reference proteome</keyword>
<evidence type="ECO:0000256" key="7">
    <source>
        <dbReference type="ARBA" id="ARBA00023136"/>
    </source>
</evidence>